<reference evidence="2 3" key="1">
    <citation type="submission" date="2019-07" db="EMBL/GenBank/DDBJ databases">
        <title>Genomic Encyclopedia of Archaeal and Bacterial Type Strains, Phase II (KMG-II): from individual species to whole genera.</title>
        <authorList>
            <person name="Goeker M."/>
        </authorList>
    </citation>
    <scope>NUCLEOTIDE SEQUENCE [LARGE SCALE GENOMIC DNA]</scope>
    <source>
        <strain evidence="2 3">ATCC BAA-2084</strain>
    </source>
</reference>
<accession>A0A562USX4</accession>
<keyword evidence="3" id="KW-1185">Reference proteome</keyword>
<evidence type="ECO:0000313" key="3">
    <source>
        <dbReference type="Proteomes" id="UP000320547"/>
    </source>
</evidence>
<feature type="transmembrane region" description="Helical" evidence="1">
    <location>
        <begin position="21"/>
        <end position="42"/>
    </location>
</feature>
<proteinExistence type="predicted"/>
<dbReference type="STRING" id="476157.GCA_001663155_00412"/>
<evidence type="ECO:0000313" key="2">
    <source>
        <dbReference type="EMBL" id="TWJ08716.1"/>
    </source>
</evidence>
<organism evidence="2 3">
    <name type="scientific">Altererythrobacter ishigakiensis</name>
    <dbReference type="NCBI Taxonomy" id="476157"/>
    <lineage>
        <taxon>Bacteria</taxon>
        <taxon>Pseudomonadati</taxon>
        <taxon>Pseudomonadota</taxon>
        <taxon>Alphaproteobacteria</taxon>
        <taxon>Sphingomonadales</taxon>
        <taxon>Erythrobacteraceae</taxon>
        <taxon>Altererythrobacter</taxon>
    </lineage>
</organism>
<feature type="transmembrane region" description="Helical" evidence="1">
    <location>
        <begin position="106"/>
        <end position="124"/>
    </location>
</feature>
<name>A0A562USX4_9SPHN</name>
<dbReference type="GO" id="GO:0016020">
    <property type="term" value="C:membrane"/>
    <property type="evidence" value="ECO:0007669"/>
    <property type="project" value="InterPro"/>
</dbReference>
<dbReference type="Pfam" id="PF03203">
    <property type="entry name" value="MerC"/>
    <property type="match status" value="1"/>
</dbReference>
<feature type="transmembrane region" description="Helical" evidence="1">
    <location>
        <begin position="54"/>
        <end position="75"/>
    </location>
</feature>
<keyword evidence="1" id="KW-0812">Transmembrane</keyword>
<keyword evidence="1" id="KW-1133">Transmembrane helix</keyword>
<dbReference type="EMBL" id="VLLK01000001">
    <property type="protein sequence ID" value="TWJ08716.1"/>
    <property type="molecule type" value="Genomic_DNA"/>
</dbReference>
<sequence length="131" mass="14102">MLRLTMSSFALSIRQRLDRAGIWLSSLCLLHCVLTIVIVSFLGAGGHFLLSPEIHRVGLAIALIIAAVAIGWGALRHRRAAPFVTAMVGLTFMGGALAMPHGFYEVVFTMIGVALVATGHFLNLRSHLPAR</sequence>
<dbReference type="AlphaFoldDB" id="A0A562USX4"/>
<dbReference type="InterPro" id="IPR004891">
    <property type="entry name" value="Mercury-R_MerC"/>
</dbReference>
<dbReference type="Proteomes" id="UP000320547">
    <property type="component" value="Unassembled WGS sequence"/>
</dbReference>
<evidence type="ECO:0000256" key="1">
    <source>
        <dbReference type="SAM" id="Phobius"/>
    </source>
</evidence>
<dbReference type="GO" id="GO:0015097">
    <property type="term" value="F:mercury ion transmembrane transporter activity"/>
    <property type="evidence" value="ECO:0007669"/>
    <property type="project" value="InterPro"/>
</dbReference>
<protein>
    <submittedName>
        <fullName evidence="2">MerC mercury resistance protein</fullName>
    </submittedName>
</protein>
<keyword evidence="1" id="KW-0472">Membrane</keyword>
<feature type="transmembrane region" description="Helical" evidence="1">
    <location>
        <begin position="82"/>
        <end position="100"/>
    </location>
</feature>
<gene>
    <name evidence="2" type="ORF">JN10_0331</name>
</gene>
<comment type="caution">
    <text evidence="2">The sequence shown here is derived from an EMBL/GenBank/DDBJ whole genome shotgun (WGS) entry which is preliminary data.</text>
</comment>